<dbReference type="EMBL" id="SRYE01000004">
    <property type="protein sequence ID" value="TGY61758.1"/>
    <property type="molecule type" value="Genomic_DNA"/>
</dbReference>
<dbReference type="OrthoDB" id="4697614at2"/>
<evidence type="ECO:0000313" key="2">
    <source>
        <dbReference type="Proteomes" id="UP000310263"/>
    </source>
</evidence>
<dbReference type="SMART" id="SM00855">
    <property type="entry name" value="PGAM"/>
    <property type="match status" value="1"/>
</dbReference>
<dbReference type="InterPro" id="IPR013078">
    <property type="entry name" value="His_Pase_superF_clade-1"/>
</dbReference>
<comment type="caution">
    <text evidence="1">The sequence shown here is derived from an EMBL/GenBank/DDBJ whole genome shotgun (WGS) entry which is preliminary data.</text>
</comment>
<dbReference type="GO" id="GO:0016791">
    <property type="term" value="F:phosphatase activity"/>
    <property type="evidence" value="ECO:0007669"/>
    <property type="project" value="TreeGrafter"/>
</dbReference>
<evidence type="ECO:0000313" key="1">
    <source>
        <dbReference type="EMBL" id="TGY61758.1"/>
    </source>
</evidence>
<reference evidence="1 2" key="1">
    <citation type="submission" date="2019-04" db="EMBL/GenBank/DDBJ databases">
        <title>Microbes associate with the intestines of laboratory mice.</title>
        <authorList>
            <person name="Navarre W."/>
            <person name="Wong E."/>
            <person name="Huang K."/>
            <person name="Tropini C."/>
            <person name="Ng K."/>
            <person name="Yu B."/>
        </authorList>
    </citation>
    <scope>NUCLEOTIDE SEQUENCE [LARGE SCALE GENOMIC DNA]</scope>
    <source>
        <strain evidence="1 2">NM07_P-09</strain>
    </source>
</reference>
<organism evidence="1 2">
    <name type="scientific">Muricaecibacterium torontonense</name>
    <dbReference type="NCBI Taxonomy" id="3032871"/>
    <lineage>
        <taxon>Bacteria</taxon>
        <taxon>Bacillati</taxon>
        <taxon>Actinomycetota</taxon>
        <taxon>Coriobacteriia</taxon>
        <taxon>Coriobacteriales</taxon>
        <taxon>Atopobiaceae</taxon>
        <taxon>Muricaecibacterium</taxon>
    </lineage>
</organism>
<dbReference type="AlphaFoldDB" id="A0A4S2EYZ2"/>
<dbReference type="Proteomes" id="UP000310263">
    <property type="component" value="Unassembled WGS sequence"/>
</dbReference>
<protein>
    <submittedName>
        <fullName evidence="1">Histidine phosphatase family protein</fullName>
    </submittedName>
</protein>
<keyword evidence="2" id="KW-1185">Reference proteome</keyword>
<gene>
    <name evidence="1" type="ORF">E5334_07065</name>
</gene>
<proteinExistence type="predicted"/>
<dbReference type="InterPro" id="IPR029033">
    <property type="entry name" value="His_PPase_superfam"/>
</dbReference>
<dbReference type="InterPro" id="IPR050275">
    <property type="entry name" value="PGM_Phosphatase"/>
</dbReference>
<accession>A0A4S2EYZ2</accession>
<dbReference type="PANTHER" id="PTHR48100:SF1">
    <property type="entry name" value="HISTIDINE PHOSPHATASE FAMILY PROTEIN-RELATED"/>
    <property type="match status" value="1"/>
</dbReference>
<dbReference type="Gene3D" id="3.40.50.1240">
    <property type="entry name" value="Phosphoglycerate mutase-like"/>
    <property type="match status" value="1"/>
</dbReference>
<dbReference type="SUPFAM" id="SSF53254">
    <property type="entry name" value="Phosphoglycerate mutase-like"/>
    <property type="match status" value="1"/>
</dbReference>
<dbReference type="GO" id="GO:0005737">
    <property type="term" value="C:cytoplasm"/>
    <property type="evidence" value="ECO:0007669"/>
    <property type="project" value="TreeGrafter"/>
</dbReference>
<dbReference type="PANTHER" id="PTHR48100">
    <property type="entry name" value="BROAD-SPECIFICITY PHOSPHATASE YOR283W-RELATED"/>
    <property type="match status" value="1"/>
</dbReference>
<name>A0A4S2EYZ2_9ACTN</name>
<dbReference type="Pfam" id="PF00300">
    <property type="entry name" value="His_Phos_1"/>
    <property type="match status" value="1"/>
</dbReference>
<sequence length="217" mass="23394">MSEVLFMRHPETLGNVANVYSGRVNVELSDAGARQCARAVQALVAWKPDRIITSPLVRCRSIAYGAALCLGMQPQVDERLIEIDFGAIEGLTSVEAKELGYRFPWPVDAQSRSHPAPRGESFEQILGRAQSFLDVAARFQGRVACVTHGGFTRALLGAAYGMDLDRFWDMVIGNVSSQIFVGRGDGSPLQLAAMGLSPEEVAARGCAYAALVDGPHN</sequence>
<dbReference type="RefSeq" id="WP_136012890.1">
    <property type="nucleotide sequence ID" value="NZ_SRYE01000004.1"/>
</dbReference>
<dbReference type="CDD" id="cd07067">
    <property type="entry name" value="HP_PGM_like"/>
    <property type="match status" value="1"/>
</dbReference>